<dbReference type="AlphaFoldDB" id="A0AAN5IBE8"/>
<protein>
    <submittedName>
        <fullName evidence="2">Uncharacterized protein</fullName>
    </submittedName>
</protein>
<feature type="compositionally biased region" description="Low complexity" evidence="1">
    <location>
        <begin position="90"/>
        <end position="104"/>
    </location>
</feature>
<sequence>FYSFSFFLSISTVKMRRILGERNQNVVGTKKNESDLEEWKAIHEVNRAEIGSNGSFLEFGEEAFDCLDAGNEENELPIEVEVPATIDGVPSEVESSSDVTDSESIFSEDQPVPETHQEDSPILKEVSNQESFENDESEAEIEFSVPSSSTPLPSAPEVLVLAPPSLFSIEYSREKISFTVGTRALWRALKWSIVPSLFAASYFSCPYLQYRVHKFIMEF</sequence>
<evidence type="ECO:0000313" key="2">
    <source>
        <dbReference type="EMBL" id="GMR59877.1"/>
    </source>
</evidence>
<gene>
    <name evidence="2" type="ORF">PMAYCL1PPCAC_30072</name>
</gene>
<evidence type="ECO:0000313" key="3">
    <source>
        <dbReference type="Proteomes" id="UP001328107"/>
    </source>
</evidence>
<comment type="caution">
    <text evidence="2">The sequence shown here is derived from an EMBL/GenBank/DDBJ whole genome shotgun (WGS) entry which is preliminary data.</text>
</comment>
<reference evidence="3" key="1">
    <citation type="submission" date="2022-10" db="EMBL/GenBank/DDBJ databases">
        <title>Genome assembly of Pristionchus species.</title>
        <authorList>
            <person name="Yoshida K."/>
            <person name="Sommer R.J."/>
        </authorList>
    </citation>
    <scope>NUCLEOTIDE SEQUENCE [LARGE SCALE GENOMIC DNA]</scope>
    <source>
        <strain evidence="3">RS5460</strain>
    </source>
</reference>
<dbReference type="EMBL" id="BTRK01000006">
    <property type="protein sequence ID" value="GMR59877.1"/>
    <property type="molecule type" value="Genomic_DNA"/>
</dbReference>
<feature type="compositionally biased region" description="Acidic residues" evidence="1">
    <location>
        <begin position="132"/>
        <end position="141"/>
    </location>
</feature>
<proteinExistence type="predicted"/>
<accession>A0AAN5IBE8</accession>
<organism evidence="2 3">
    <name type="scientific">Pristionchus mayeri</name>
    <dbReference type="NCBI Taxonomy" id="1317129"/>
    <lineage>
        <taxon>Eukaryota</taxon>
        <taxon>Metazoa</taxon>
        <taxon>Ecdysozoa</taxon>
        <taxon>Nematoda</taxon>
        <taxon>Chromadorea</taxon>
        <taxon>Rhabditida</taxon>
        <taxon>Rhabditina</taxon>
        <taxon>Diplogasteromorpha</taxon>
        <taxon>Diplogasteroidea</taxon>
        <taxon>Neodiplogasteridae</taxon>
        <taxon>Pristionchus</taxon>
    </lineage>
</organism>
<feature type="non-terminal residue" evidence="2">
    <location>
        <position position="1"/>
    </location>
</feature>
<feature type="region of interest" description="Disordered" evidence="1">
    <location>
        <begin position="129"/>
        <end position="148"/>
    </location>
</feature>
<evidence type="ECO:0000256" key="1">
    <source>
        <dbReference type="SAM" id="MobiDB-lite"/>
    </source>
</evidence>
<feature type="region of interest" description="Disordered" evidence="1">
    <location>
        <begin position="90"/>
        <end position="120"/>
    </location>
</feature>
<name>A0AAN5IBE8_9BILA</name>
<keyword evidence="3" id="KW-1185">Reference proteome</keyword>
<dbReference type="Proteomes" id="UP001328107">
    <property type="component" value="Unassembled WGS sequence"/>
</dbReference>